<keyword evidence="4" id="KW-0255">Endonuclease</keyword>
<protein>
    <recommendedName>
        <fullName evidence="7">Reverse transcriptase RNase H-like domain-containing protein</fullName>
    </recommendedName>
</protein>
<evidence type="ECO:0000313" key="9">
    <source>
        <dbReference type="Proteomes" id="UP001187471"/>
    </source>
</evidence>
<dbReference type="InterPro" id="IPR041373">
    <property type="entry name" value="RT_RNaseH"/>
</dbReference>
<organism evidence="8 9">
    <name type="scientific">Escallonia rubra</name>
    <dbReference type="NCBI Taxonomy" id="112253"/>
    <lineage>
        <taxon>Eukaryota</taxon>
        <taxon>Viridiplantae</taxon>
        <taxon>Streptophyta</taxon>
        <taxon>Embryophyta</taxon>
        <taxon>Tracheophyta</taxon>
        <taxon>Spermatophyta</taxon>
        <taxon>Magnoliopsida</taxon>
        <taxon>eudicotyledons</taxon>
        <taxon>Gunneridae</taxon>
        <taxon>Pentapetalae</taxon>
        <taxon>asterids</taxon>
        <taxon>campanulids</taxon>
        <taxon>Escalloniales</taxon>
        <taxon>Escalloniaceae</taxon>
        <taxon>Escallonia</taxon>
    </lineage>
</organism>
<dbReference type="GO" id="GO:0003964">
    <property type="term" value="F:RNA-directed DNA polymerase activity"/>
    <property type="evidence" value="ECO:0007669"/>
    <property type="project" value="UniProtKB-KW"/>
</dbReference>
<keyword evidence="2" id="KW-0548">Nucleotidyltransferase</keyword>
<feature type="domain" description="Reverse transcriptase RNase H-like" evidence="7">
    <location>
        <begin position="134"/>
        <end position="233"/>
    </location>
</feature>
<evidence type="ECO:0000256" key="4">
    <source>
        <dbReference type="ARBA" id="ARBA00022759"/>
    </source>
</evidence>
<keyword evidence="5" id="KW-0378">Hydrolase</keyword>
<dbReference type="Pfam" id="PF17917">
    <property type="entry name" value="RT_RNaseH"/>
    <property type="match status" value="1"/>
</dbReference>
<dbReference type="EMBL" id="JAVXUO010000341">
    <property type="protein sequence ID" value="KAK2993132.1"/>
    <property type="molecule type" value="Genomic_DNA"/>
</dbReference>
<keyword evidence="6" id="KW-0695">RNA-directed DNA polymerase</keyword>
<keyword evidence="3" id="KW-0540">Nuclease</keyword>
<proteinExistence type="predicted"/>
<evidence type="ECO:0000256" key="2">
    <source>
        <dbReference type="ARBA" id="ARBA00022695"/>
    </source>
</evidence>
<evidence type="ECO:0000256" key="3">
    <source>
        <dbReference type="ARBA" id="ARBA00022722"/>
    </source>
</evidence>
<evidence type="ECO:0000256" key="6">
    <source>
        <dbReference type="ARBA" id="ARBA00022918"/>
    </source>
</evidence>
<evidence type="ECO:0000313" key="8">
    <source>
        <dbReference type="EMBL" id="KAK2993132.1"/>
    </source>
</evidence>
<evidence type="ECO:0000256" key="5">
    <source>
        <dbReference type="ARBA" id="ARBA00022801"/>
    </source>
</evidence>
<dbReference type="Gene3D" id="3.10.20.370">
    <property type="match status" value="1"/>
</dbReference>
<dbReference type="CDD" id="cd09274">
    <property type="entry name" value="RNase_HI_RT_Ty3"/>
    <property type="match status" value="1"/>
</dbReference>
<dbReference type="AlphaFoldDB" id="A0AA88RXL5"/>
<keyword evidence="1" id="KW-0808">Transferase</keyword>
<dbReference type="CDD" id="cd00303">
    <property type="entry name" value="retropepsin_like"/>
    <property type="match status" value="1"/>
</dbReference>
<accession>A0AA88RXL5</accession>
<dbReference type="GO" id="GO:0016787">
    <property type="term" value="F:hydrolase activity"/>
    <property type="evidence" value="ECO:0007669"/>
    <property type="project" value="UniProtKB-KW"/>
</dbReference>
<dbReference type="GO" id="GO:0004519">
    <property type="term" value="F:endonuclease activity"/>
    <property type="evidence" value="ECO:0007669"/>
    <property type="project" value="UniProtKB-KW"/>
</dbReference>
<gene>
    <name evidence="8" type="ORF">RJ640_006819</name>
</gene>
<keyword evidence="9" id="KW-1185">Reference proteome</keyword>
<name>A0AA88RXL5_9ASTE</name>
<dbReference type="InterPro" id="IPR043502">
    <property type="entry name" value="DNA/RNA_pol_sf"/>
</dbReference>
<sequence length="252" mass="29122">MIIDSGSSENIVSRQVIPVEKHLTLYKIGWIRTAGEVRVTERCRISFTTGKYEDEVLCDVVEMDTCHLLLGSPWQFDMDALHKGRENTYSLRKDGVRIVLAPLKPEDNRSPFSRGMPRIVSLPATNTSMLVLPDIDKVFALECDASGIGIGVVLSQHKKLVAFFSEKLSDARRKWSTYELEFYAVFQAVRFWEQYLFQREFILNTDHEAFKYFNLQRKISSMHARWSAYQQRFTFVIRHKAGEENKVADALS</sequence>
<dbReference type="PANTHER" id="PTHR35046">
    <property type="entry name" value="ZINC KNUCKLE (CCHC-TYPE) FAMILY PROTEIN"/>
    <property type="match status" value="1"/>
</dbReference>
<dbReference type="SUPFAM" id="SSF56672">
    <property type="entry name" value="DNA/RNA polymerases"/>
    <property type="match status" value="1"/>
</dbReference>
<reference evidence="8" key="1">
    <citation type="submission" date="2022-12" db="EMBL/GenBank/DDBJ databases">
        <title>Draft genome assemblies for two species of Escallonia (Escalloniales).</title>
        <authorList>
            <person name="Chanderbali A."/>
            <person name="Dervinis C."/>
            <person name="Anghel I."/>
            <person name="Soltis D."/>
            <person name="Soltis P."/>
            <person name="Zapata F."/>
        </authorList>
    </citation>
    <scope>NUCLEOTIDE SEQUENCE</scope>
    <source>
        <strain evidence="8">UCBG92.1500</strain>
        <tissue evidence="8">Leaf</tissue>
    </source>
</reference>
<evidence type="ECO:0000259" key="7">
    <source>
        <dbReference type="Pfam" id="PF17917"/>
    </source>
</evidence>
<evidence type="ECO:0000256" key="1">
    <source>
        <dbReference type="ARBA" id="ARBA00022679"/>
    </source>
</evidence>
<dbReference type="PANTHER" id="PTHR35046:SF18">
    <property type="entry name" value="RNA-DIRECTED DNA POLYMERASE"/>
    <property type="match status" value="1"/>
</dbReference>
<comment type="caution">
    <text evidence="8">The sequence shown here is derived from an EMBL/GenBank/DDBJ whole genome shotgun (WGS) entry which is preliminary data.</text>
</comment>
<dbReference type="Proteomes" id="UP001187471">
    <property type="component" value="Unassembled WGS sequence"/>
</dbReference>